<proteinExistence type="predicted"/>
<organism evidence="2 3">
    <name type="scientific">Meloidogyne hapla</name>
    <name type="common">Root-knot nematode worm</name>
    <dbReference type="NCBI Taxonomy" id="6305"/>
    <lineage>
        <taxon>Eukaryota</taxon>
        <taxon>Metazoa</taxon>
        <taxon>Ecdysozoa</taxon>
        <taxon>Nematoda</taxon>
        <taxon>Chromadorea</taxon>
        <taxon>Rhabditida</taxon>
        <taxon>Tylenchina</taxon>
        <taxon>Tylenchomorpha</taxon>
        <taxon>Tylenchoidea</taxon>
        <taxon>Meloidogynidae</taxon>
        <taxon>Meloidogyninae</taxon>
        <taxon>Meloidogyne</taxon>
    </lineage>
</organism>
<accession>A0A1I8BYL5</accession>
<name>A0A1I8BYL5_MELHA</name>
<dbReference type="Proteomes" id="UP000095281">
    <property type="component" value="Unplaced"/>
</dbReference>
<sequence length="351" mass="40710">MIFLFLDEIIVAQKRKGQAAGNKPLSGKGGARKVFAKKRQQNNRFSKVKRNSAGRVVRPGNKNLNSKIRPMQKRIGIVKGQNFGNVKNARNQKNRNRMMATKNLVRKLVKKAIAQNLNTVPISVRPSKRQLRVRANRLRQKSILNRVNVQSRAIGRRRIITAPQNSPIISMQRVKGRGPVRFNTQIPAFQHVVSLPQRVVNAKPQKMVLRPQTSTFFNTPRRQRMTFNTQNVSQGLSVRAQINAMRRASRVQQLQNQFAKQQQPVQKFIIQQPSARRQVQQVILSRPPRRTQYVLVQQQKPRQKFVQIPNNGNTSTRFVRRQQQRFRGQRRGQKFSVVDTFFEPPNFLQRI</sequence>
<dbReference type="AlphaFoldDB" id="A0A1I8BYL5"/>
<feature type="region of interest" description="Disordered" evidence="1">
    <location>
        <begin position="17"/>
        <end position="41"/>
    </location>
</feature>
<dbReference type="WBParaSite" id="MhA1_Contig824.frz3.gene7">
    <property type="protein sequence ID" value="MhA1_Contig824.frz3.gene7"/>
    <property type="gene ID" value="MhA1_Contig824.frz3.gene7"/>
</dbReference>
<keyword evidence="2" id="KW-1185">Reference proteome</keyword>
<reference evidence="3" key="1">
    <citation type="submission" date="2016-11" db="UniProtKB">
        <authorList>
            <consortium name="WormBaseParasite"/>
        </authorList>
    </citation>
    <scope>IDENTIFICATION</scope>
</reference>
<evidence type="ECO:0000313" key="2">
    <source>
        <dbReference type="Proteomes" id="UP000095281"/>
    </source>
</evidence>
<protein>
    <submittedName>
        <fullName evidence="3">Uncharacterized protein</fullName>
    </submittedName>
</protein>
<evidence type="ECO:0000256" key="1">
    <source>
        <dbReference type="SAM" id="MobiDB-lite"/>
    </source>
</evidence>
<feature type="compositionally biased region" description="Basic residues" evidence="1">
    <location>
        <begin position="30"/>
        <end position="41"/>
    </location>
</feature>
<evidence type="ECO:0000313" key="3">
    <source>
        <dbReference type="WBParaSite" id="MhA1_Contig824.frz3.gene7"/>
    </source>
</evidence>